<dbReference type="InterPro" id="IPR016032">
    <property type="entry name" value="Sig_transdc_resp-reg_C-effctor"/>
</dbReference>
<feature type="DNA-binding region" description="OmpR/PhoB-type" evidence="2">
    <location>
        <begin position="126"/>
        <end position="224"/>
    </location>
</feature>
<dbReference type="GO" id="GO:0000160">
    <property type="term" value="P:phosphorelay signal transduction system"/>
    <property type="evidence" value="ECO:0007669"/>
    <property type="project" value="InterPro"/>
</dbReference>
<dbReference type="Gene3D" id="1.10.10.10">
    <property type="entry name" value="Winged helix-like DNA-binding domain superfamily/Winged helix DNA-binding domain"/>
    <property type="match status" value="1"/>
</dbReference>
<keyword evidence="1 2" id="KW-0238">DNA-binding</keyword>
<dbReference type="CDD" id="cd00383">
    <property type="entry name" value="trans_reg_C"/>
    <property type="match status" value="1"/>
</dbReference>
<evidence type="ECO:0000256" key="1">
    <source>
        <dbReference type="ARBA" id="ARBA00023125"/>
    </source>
</evidence>
<protein>
    <submittedName>
        <fullName evidence="4">Transcriptional regulator</fullName>
    </submittedName>
</protein>
<dbReference type="SMART" id="SM00862">
    <property type="entry name" value="Trans_reg_C"/>
    <property type="match status" value="1"/>
</dbReference>
<name>A0A543HGD3_9MICO</name>
<proteinExistence type="predicted"/>
<dbReference type="RefSeq" id="WP_141846770.1">
    <property type="nucleotide sequence ID" value="NZ_VFPM01000004.1"/>
</dbReference>
<gene>
    <name evidence="4" type="ORF">FBY41_4202</name>
</gene>
<dbReference type="Proteomes" id="UP000316747">
    <property type="component" value="Unassembled WGS sequence"/>
</dbReference>
<evidence type="ECO:0000259" key="3">
    <source>
        <dbReference type="PROSITE" id="PS51755"/>
    </source>
</evidence>
<dbReference type="OrthoDB" id="9812490at2"/>
<keyword evidence="5" id="KW-1185">Reference proteome</keyword>
<dbReference type="AlphaFoldDB" id="A0A543HGD3"/>
<evidence type="ECO:0000256" key="2">
    <source>
        <dbReference type="PROSITE-ProRule" id="PRU01091"/>
    </source>
</evidence>
<dbReference type="PROSITE" id="PS51755">
    <property type="entry name" value="OMPR_PHOB"/>
    <property type="match status" value="1"/>
</dbReference>
<dbReference type="InterPro" id="IPR036388">
    <property type="entry name" value="WH-like_DNA-bd_sf"/>
</dbReference>
<feature type="domain" description="OmpR/PhoB-type" evidence="3">
    <location>
        <begin position="126"/>
        <end position="224"/>
    </location>
</feature>
<dbReference type="GO" id="GO:0003677">
    <property type="term" value="F:DNA binding"/>
    <property type="evidence" value="ECO:0007669"/>
    <property type="project" value="UniProtKB-UniRule"/>
</dbReference>
<evidence type="ECO:0000313" key="5">
    <source>
        <dbReference type="Proteomes" id="UP000316747"/>
    </source>
</evidence>
<dbReference type="InterPro" id="IPR001867">
    <property type="entry name" value="OmpR/PhoB-type_DNA-bd"/>
</dbReference>
<dbReference type="SUPFAM" id="SSF46894">
    <property type="entry name" value="C-terminal effector domain of the bipartite response regulators"/>
    <property type="match status" value="1"/>
</dbReference>
<comment type="caution">
    <text evidence="4">The sequence shown here is derived from an EMBL/GenBank/DDBJ whole genome shotgun (WGS) entry which is preliminary data.</text>
</comment>
<sequence>MNSTLPQLDDHGPRNCVVVAMPATRPTHQLVRYLLGMDIVPFVIAEARHLRYLADLVRIDFAVLAVDVVVTDSHVERGVADLDVPVLLLGDTARTAVVEPSSVLAGDTDDFEVAIEVRRQMTGLQHGRLAFGALELDVRRHVATWSGRDLELTPTQFRILSVLVRASGRVVSRRELCRRAMGTHGPGDEARLEAHLRRLRSRIETAAAEPLLVTVRGEGIRLADAIV</sequence>
<accession>A0A543HGD3</accession>
<dbReference type="Pfam" id="PF00486">
    <property type="entry name" value="Trans_reg_C"/>
    <property type="match status" value="1"/>
</dbReference>
<organism evidence="4 5">
    <name type="scientific">Humibacillus xanthopallidus</name>
    <dbReference type="NCBI Taxonomy" id="412689"/>
    <lineage>
        <taxon>Bacteria</taxon>
        <taxon>Bacillati</taxon>
        <taxon>Actinomycetota</taxon>
        <taxon>Actinomycetes</taxon>
        <taxon>Micrococcales</taxon>
        <taxon>Intrasporangiaceae</taxon>
        <taxon>Humibacillus</taxon>
    </lineage>
</organism>
<dbReference type="GO" id="GO:0006355">
    <property type="term" value="P:regulation of DNA-templated transcription"/>
    <property type="evidence" value="ECO:0007669"/>
    <property type="project" value="InterPro"/>
</dbReference>
<dbReference type="EMBL" id="VFPM01000004">
    <property type="protein sequence ID" value="TQM57378.1"/>
    <property type="molecule type" value="Genomic_DNA"/>
</dbReference>
<evidence type="ECO:0000313" key="4">
    <source>
        <dbReference type="EMBL" id="TQM57378.1"/>
    </source>
</evidence>
<reference evidence="4 5" key="1">
    <citation type="submission" date="2019-06" db="EMBL/GenBank/DDBJ databases">
        <title>Genome sequencing of plant associated microbes to promote plant fitness in Sorghum bicolor and Oryza sativa.</title>
        <authorList>
            <person name="Coleman-Derr D."/>
        </authorList>
    </citation>
    <scope>NUCLEOTIDE SEQUENCE [LARGE SCALE GENOMIC DNA]</scope>
    <source>
        <strain evidence="4 5">KV-663</strain>
    </source>
</reference>